<dbReference type="RefSeq" id="WP_128759855.1">
    <property type="nucleotide sequence ID" value="NZ_QOVI01000001.1"/>
</dbReference>
<dbReference type="OrthoDB" id="9793489at2"/>
<feature type="signal peptide" evidence="1">
    <location>
        <begin position="1"/>
        <end position="18"/>
    </location>
</feature>
<feature type="chain" id="PRO_5020511971" evidence="1">
    <location>
        <begin position="19"/>
        <end position="439"/>
    </location>
</feature>
<dbReference type="InterPro" id="IPR012338">
    <property type="entry name" value="Beta-lactam/transpept-like"/>
</dbReference>
<proteinExistence type="predicted"/>
<evidence type="ECO:0000313" key="4">
    <source>
        <dbReference type="Proteomes" id="UP000289821"/>
    </source>
</evidence>
<evidence type="ECO:0000256" key="1">
    <source>
        <dbReference type="SAM" id="SignalP"/>
    </source>
</evidence>
<sequence length="439" mass="49580">MKTLLYIVLVLISFSVTAQKPVVNSAKLEEIKSYLKHFEDNDALLGSVSVFENDKELLNQSFGAIPASRTTKYQVGSISKMFTAVLIGQLVEEHKMDLNEPLATYFPKMPGASSIKLSNLLNHTSGLQNFVVKQDSLKYWLKKPVSQQAILDEIARQGVAFQPGDSISYSNSGYYLLTRILEQKYKKPYETILEERITRPFGLENTFSLNGKTEYEDTAISYEKKDNKWVKLEEFYFPNVQGVGDIISTLSDLNSFMSALFNNEILKEETLKRMLPKDDDWFGLGIMKAPFYNHIAYGHGGDTYGTHTVTSYHPESKLGITYVINGEGYPTNNFAIGLLSIIYDKDYSLPELTEYTPDKLYYDAYTGTYSSPELPIAITVYQKEGALMAQGEGQSPFTLTPKSKHTFAYLKAGIHITFDPDAETFLFKQGGQQFELKKK</sequence>
<organism evidence="3 4">
    <name type="scientific">Leeuwenhoekiella aestuarii</name>
    <dbReference type="NCBI Taxonomy" id="2249426"/>
    <lineage>
        <taxon>Bacteria</taxon>
        <taxon>Pseudomonadati</taxon>
        <taxon>Bacteroidota</taxon>
        <taxon>Flavobacteriia</taxon>
        <taxon>Flavobacteriales</taxon>
        <taxon>Flavobacteriaceae</taxon>
        <taxon>Leeuwenhoekiella</taxon>
    </lineage>
</organism>
<comment type="caution">
    <text evidence="3">The sequence shown here is derived from an EMBL/GenBank/DDBJ whole genome shotgun (WGS) entry which is preliminary data.</text>
</comment>
<dbReference type="GO" id="GO:0004180">
    <property type="term" value="F:carboxypeptidase activity"/>
    <property type="evidence" value="ECO:0007669"/>
    <property type="project" value="UniProtKB-KW"/>
</dbReference>
<keyword evidence="1" id="KW-0732">Signal</keyword>
<dbReference type="Proteomes" id="UP000289821">
    <property type="component" value="Unassembled WGS sequence"/>
</dbReference>
<keyword evidence="3" id="KW-0121">Carboxypeptidase</keyword>
<dbReference type="SUPFAM" id="SSF56601">
    <property type="entry name" value="beta-lactamase/transpeptidase-like"/>
    <property type="match status" value="1"/>
</dbReference>
<evidence type="ECO:0000313" key="3">
    <source>
        <dbReference type="EMBL" id="RXG18297.1"/>
    </source>
</evidence>
<dbReference type="PANTHER" id="PTHR46825:SF9">
    <property type="entry name" value="BETA-LACTAMASE-RELATED DOMAIN-CONTAINING PROTEIN"/>
    <property type="match status" value="1"/>
</dbReference>
<dbReference type="Gene3D" id="3.40.710.10">
    <property type="entry name" value="DD-peptidase/beta-lactamase superfamily"/>
    <property type="match status" value="1"/>
</dbReference>
<name>A0A4Q0NZK5_9FLAO</name>
<dbReference type="PANTHER" id="PTHR46825">
    <property type="entry name" value="D-ALANYL-D-ALANINE-CARBOXYPEPTIDASE/ENDOPEPTIDASE AMPH"/>
    <property type="match status" value="1"/>
</dbReference>
<dbReference type="InterPro" id="IPR050491">
    <property type="entry name" value="AmpC-like"/>
</dbReference>
<keyword evidence="4" id="KW-1185">Reference proteome</keyword>
<keyword evidence="3" id="KW-0378">Hydrolase</keyword>
<accession>A0A4Q0NZK5</accession>
<dbReference type="EMBL" id="QOVI01000001">
    <property type="protein sequence ID" value="RXG18297.1"/>
    <property type="molecule type" value="Genomic_DNA"/>
</dbReference>
<dbReference type="Pfam" id="PF00144">
    <property type="entry name" value="Beta-lactamase"/>
    <property type="match status" value="1"/>
</dbReference>
<evidence type="ECO:0000259" key="2">
    <source>
        <dbReference type="Pfam" id="PF00144"/>
    </source>
</evidence>
<protein>
    <submittedName>
        <fullName evidence="3">D-alanyl-D-alanine carboxypeptidase</fullName>
    </submittedName>
</protein>
<gene>
    <name evidence="3" type="ORF">DSM04_101490</name>
</gene>
<dbReference type="InterPro" id="IPR001466">
    <property type="entry name" value="Beta-lactam-related"/>
</dbReference>
<dbReference type="AlphaFoldDB" id="A0A4Q0NZK5"/>
<keyword evidence="3" id="KW-0645">Protease</keyword>
<feature type="domain" description="Beta-lactamase-related" evidence="2">
    <location>
        <begin position="46"/>
        <end position="329"/>
    </location>
</feature>
<reference evidence="3 4" key="1">
    <citation type="submission" date="2018-07" db="EMBL/GenBank/DDBJ databases">
        <title>Leeuwenhoekiella genomics.</title>
        <authorList>
            <person name="Tahon G."/>
            <person name="Willems A."/>
        </authorList>
    </citation>
    <scope>NUCLEOTIDE SEQUENCE [LARGE SCALE GENOMIC DNA]</scope>
    <source>
        <strain evidence="3 4">R-50232</strain>
    </source>
</reference>